<evidence type="ECO:0008006" key="6">
    <source>
        <dbReference type="Google" id="ProtNLM"/>
    </source>
</evidence>
<reference evidence="5" key="1">
    <citation type="submission" date="2018-05" db="EMBL/GenBank/DDBJ databases">
        <authorList>
            <person name="Lanie J.A."/>
            <person name="Ng W.-L."/>
            <person name="Kazmierczak K.M."/>
            <person name="Andrzejewski T.M."/>
            <person name="Davidsen T.M."/>
            <person name="Wayne K.J."/>
            <person name="Tettelin H."/>
            <person name="Glass J.I."/>
            <person name="Rusch D."/>
            <person name="Podicherti R."/>
            <person name="Tsui H.-C.T."/>
            <person name="Winkler M.E."/>
        </authorList>
    </citation>
    <scope>NUCLEOTIDE SEQUENCE</scope>
</reference>
<dbReference type="PIRSF" id="PIRSF006113">
    <property type="entry name" value="PTP_synth"/>
    <property type="match status" value="1"/>
</dbReference>
<keyword evidence="4" id="KW-0456">Lyase</keyword>
<keyword evidence="2" id="KW-0479">Metal-binding</keyword>
<dbReference type="GO" id="GO:0016829">
    <property type="term" value="F:lyase activity"/>
    <property type="evidence" value="ECO:0007669"/>
    <property type="project" value="UniProtKB-KW"/>
</dbReference>
<evidence type="ECO:0000256" key="2">
    <source>
        <dbReference type="ARBA" id="ARBA00022723"/>
    </source>
</evidence>
<dbReference type="PANTHER" id="PTHR12589">
    <property type="entry name" value="PYRUVOYL TETRAHYDROBIOPTERIN SYNTHASE"/>
    <property type="match status" value="1"/>
</dbReference>
<keyword evidence="3" id="KW-0862">Zinc</keyword>
<dbReference type="GO" id="GO:0046872">
    <property type="term" value="F:metal ion binding"/>
    <property type="evidence" value="ECO:0007669"/>
    <property type="project" value="UniProtKB-KW"/>
</dbReference>
<dbReference type="InterPro" id="IPR007115">
    <property type="entry name" value="6-PTP_synth/QueD"/>
</dbReference>
<dbReference type="SUPFAM" id="SSF55620">
    <property type="entry name" value="Tetrahydrobiopterin biosynthesis enzymes-like"/>
    <property type="match status" value="1"/>
</dbReference>
<dbReference type="Gene3D" id="3.30.479.10">
    <property type="entry name" value="6-pyruvoyl tetrahydropterin synthase/QueD"/>
    <property type="match status" value="1"/>
</dbReference>
<name>A0A382Y6C1_9ZZZZ</name>
<sequence>MKSLFLTKVFYFNAAHQYGHSEWSNEKNWEVFGPDSKIHGHNYTLEVMVTGSINHETGFIVDLSQLKDVVQKNVVDILDHSQFDVEVDWFKDKQPSTENLAIFIWDQIVRDFDSSKLHRIRLYETPTIFTDYYGPG</sequence>
<dbReference type="InterPro" id="IPR038418">
    <property type="entry name" value="6-PTP_synth/QueD_sf"/>
</dbReference>
<accession>A0A382Y6C1</accession>
<gene>
    <name evidence="5" type="ORF">METZ01_LOCUS430902</name>
</gene>
<protein>
    <recommendedName>
        <fullName evidence="6">6-pyruvoyl tetrahydrobiopterin synthase</fullName>
    </recommendedName>
</protein>
<dbReference type="Pfam" id="PF01242">
    <property type="entry name" value="PTPS"/>
    <property type="match status" value="1"/>
</dbReference>
<evidence type="ECO:0000313" key="5">
    <source>
        <dbReference type="EMBL" id="SVD78048.1"/>
    </source>
</evidence>
<proteinExistence type="predicted"/>
<dbReference type="PANTHER" id="PTHR12589:SF7">
    <property type="entry name" value="6-PYRUVOYL TETRAHYDROBIOPTERIN SYNTHASE"/>
    <property type="match status" value="1"/>
</dbReference>
<evidence type="ECO:0000256" key="3">
    <source>
        <dbReference type="ARBA" id="ARBA00022833"/>
    </source>
</evidence>
<evidence type="ECO:0000256" key="1">
    <source>
        <dbReference type="ARBA" id="ARBA00001947"/>
    </source>
</evidence>
<evidence type="ECO:0000256" key="4">
    <source>
        <dbReference type="ARBA" id="ARBA00023239"/>
    </source>
</evidence>
<comment type="cofactor">
    <cofactor evidence="1">
        <name>Zn(2+)</name>
        <dbReference type="ChEBI" id="CHEBI:29105"/>
    </cofactor>
</comment>
<organism evidence="5">
    <name type="scientific">marine metagenome</name>
    <dbReference type="NCBI Taxonomy" id="408172"/>
    <lineage>
        <taxon>unclassified sequences</taxon>
        <taxon>metagenomes</taxon>
        <taxon>ecological metagenomes</taxon>
    </lineage>
</organism>
<dbReference type="EMBL" id="UINC01172787">
    <property type="protein sequence ID" value="SVD78048.1"/>
    <property type="molecule type" value="Genomic_DNA"/>
</dbReference>
<dbReference type="AlphaFoldDB" id="A0A382Y6C1"/>